<dbReference type="EMBL" id="NPEF01000031">
    <property type="protein sequence ID" value="PJZ94017.1"/>
    <property type="molecule type" value="Genomic_DNA"/>
</dbReference>
<gene>
    <name evidence="1" type="ORF">CH379_04770</name>
</gene>
<dbReference type="AlphaFoldDB" id="A0A2N0BBV6"/>
<proteinExistence type="predicted"/>
<reference evidence="1" key="1">
    <citation type="submission" date="2017-07" db="EMBL/GenBank/DDBJ databases">
        <title>Leptospira spp. isolated from tropical soils.</title>
        <authorList>
            <person name="Thibeaux R."/>
            <person name="Iraola G."/>
            <person name="Ferres I."/>
            <person name="Bierque E."/>
            <person name="Girault D."/>
            <person name="Soupe-Gilbert M.-E."/>
            <person name="Picardeau M."/>
            <person name="Goarant C."/>
        </authorList>
    </citation>
    <scope>NUCLEOTIDE SEQUENCE [LARGE SCALE GENOMIC DNA]</scope>
    <source>
        <strain evidence="1">ATI7-C-A5</strain>
    </source>
</reference>
<accession>A0A2N0BBV6</accession>
<comment type="caution">
    <text evidence="1">The sequence shown here is derived from an EMBL/GenBank/DDBJ whole genome shotgun (WGS) entry which is preliminary data.</text>
</comment>
<evidence type="ECO:0000313" key="1">
    <source>
        <dbReference type="EMBL" id="PJZ94017.1"/>
    </source>
</evidence>
<sequence>MANEDEIVVKADGIKEPLLASFNYSDITEADIGKVVSITGEMTVSKTANGSKFDGTLESVEGTVCLVRLDGVFNCSYSGTAPSFGQDTLVADADGKVKKDASGKSYLVLSVDTTNKIVKFLKG</sequence>
<protein>
    <submittedName>
        <fullName evidence="1">Uncharacterized protein</fullName>
    </submittedName>
</protein>
<organism evidence="1">
    <name type="scientific">Leptospira ellisii</name>
    <dbReference type="NCBI Taxonomy" id="2023197"/>
    <lineage>
        <taxon>Bacteria</taxon>
        <taxon>Pseudomonadati</taxon>
        <taxon>Spirochaetota</taxon>
        <taxon>Spirochaetia</taxon>
        <taxon>Leptospirales</taxon>
        <taxon>Leptospiraceae</taxon>
        <taxon>Leptospira</taxon>
    </lineage>
</organism>
<name>A0A2N0BBV6_9LEPT</name>
<accession>A0A2N0BJJ3</accession>